<comment type="cofactor">
    <cofactor evidence="1 11">
        <name>FAD</name>
        <dbReference type="ChEBI" id="CHEBI:57692"/>
    </cofactor>
</comment>
<sequence>MMSAYPGECMGIFLYDIIVVGGGHAGCEAALASARQGCRTLLLTLNMDFIALPPCNPSIGGSAKGQLVREIDALGGEMGRNIDETMIQIRILNDSRGPAVQALRAQMDRVGYMKRMKSVLEAQEGLEVKQALVTELLVNEARDQRSNKSNKQRSKKTTKQSRPFASEAFAQGDTKQTVRGVRTQLGTEYLAPAVILTTGTSLDSRIIIGDTTYSGGRNGEMPAVALSSSLAKLGLKLVRWKTGTPPRINAETVDFEKLGLQSGSNQSLWFSHYYDRKSVQVMLAGSLSQEERVGGTFWWKYLKKHQPRLLQGWLPQVPCFLSHTNPATHEIVRRNFHRAPLFSGVITGIGPRYCPSFESKVAHFPDKEAHQFFLEPEGWDTTEIYLQGANTSLPEDVQTEFVRSIRGLEHAEIVRPGYAIEYDGISTEQLSATMESKVIPGLFLAGQINGTSGYEEAAGQGLLAGINAVRLVKKQKPLTIDRSQAYLGVMVDDLITKQHTEPYRLMTARSEYRLLLRNDNADLRLMDLGHEIGLVTDERHAKFDAYRASFPSALADLQKRRLKKSAALNARLKMIDPSLVIRESVSHADFLKRPKADLKLLHSLTHRPAAVGKAGKPAPLFNLKQQVYSELAIDLKYDGYIKKQDQQVERFQKMERRHIPAELDYDRITGLRKEAREVLSRVRPISLGQAGRLSGVNPSDVAILMVYLQKRV</sequence>
<dbReference type="SUPFAM" id="SSF51905">
    <property type="entry name" value="FAD/NAD(P)-binding domain"/>
    <property type="match status" value="1"/>
</dbReference>
<comment type="similarity">
    <text evidence="3 11">Belongs to the MnmG family.</text>
</comment>
<dbReference type="GO" id="GO:0050660">
    <property type="term" value="F:flavin adenine dinucleotide binding"/>
    <property type="evidence" value="ECO:0007669"/>
    <property type="project" value="UniProtKB-UniRule"/>
</dbReference>
<dbReference type="Gene3D" id="3.50.50.60">
    <property type="entry name" value="FAD/NAD(P)-binding domain"/>
    <property type="match status" value="2"/>
</dbReference>
<organism evidence="14 15">
    <name type="scientific">Candidatus Wirthbacteria bacterium CG2_30_54_11</name>
    <dbReference type="NCBI Taxonomy" id="1817892"/>
    <lineage>
        <taxon>Bacteria</taxon>
        <taxon>Candidatus Wirthbacteria</taxon>
    </lineage>
</organism>
<dbReference type="FunFam" id="1.10.150.570:FF:000001">
    <property type="entry name" value="tRNA uridine 5-carboxymethylaminomethyl modification enzyme MnmG"/>
    <property type="match status" value="1"/>
</dbReference>
<evidence type="ECO:0000256" key="2">
    <source>
        <dbReference type="ARBA" id="ARBA00003717"/>
    </source>
</evidence>
<keyword evidence="7 11" id="KW-0274">FAD</keyword>
<feature type="domain" description="tRNA uridine 5-carboxymethylaminomethyl modification enzyme C-terminal subdomain" evidence="13">
    <location>
        <begin position="635"/>
        <end position="706"/>
    </location>
</feature>
<keyword evidence="8 11" id="KW-0520">NAD</keyword>
<dbReference type="Proteomes" id="UP000183245">
    <property type="component" value="Unassembled WGS sequence"/>
</dbReference>
<keyword evidence="11" id="KW-0963">Cytoplasm</keyword>
<dbReference type="InterPro" id="IPR026904">
    <property type="entry name" value="MnmG_C"/>
</dbReference>
<comment type="subcellular location">
    <subcellularLocation>
        <location evidence="11">Cytoplasm</location>
    </subcellularLocation>
</comment>
<keyword evidence="5 11" id="KW-0285">Flavoprotein</keyword>
<dbReference type="GO" id="GO:0005829">
    <property type="term" value="C:cytosol"/>
    <property type="evidence" value="ECO:0007669"/>
    <property type="project" value="TreeGrafter"/>
</dbReference>
<evidence type="ECO:0000256" key="7">
    <source>
        <dbReference type="ARBA" id="ARBA00022827"/>
    </source>
</evidence>
<feature type="binding site" evidence="11">
    <location>
        <begin position="350"/>
        <end position="364"/>
    </location>
    <ligand>
        <name>NAD(+)</name>
        <dbReference type="ChEBI" id="CHEBI:57540"/>
    </ligand>
</feature>
<evidence type="ECO:0000256" key="1">
    <source>
        <dbReference type="ARBA" id="ARBA00001974"/>
    </source>
</evidence>
<comment type="caution">
    <text evidence="11">Lacks conserved residue(s) required for the propagation of feature annotation.</text>
</comment>
<dbReference type="InterPro" id="IPR047001">
    <property type="entry name" value="MnmG_C_subdom"/>
</dbReference>
<evidence type="ECO:0000256" key="4">
    <source>
        <dbReference type="ARBA" id="ARBA00020461"/>
    </source>
</evidence>
<evidence type="ECO:0000256" key="3">
    <source>
        <dbReference type="ARBA" id="ARBA00007653"/>
    </source>
</evidence>
<evidence type="ECO:0000256" key="10">
    <source>
        <dbReference type="ARBA" id="ARBA00031800"/>
    </source>
</evidence>
<evidence type="ECO:0000256" key="12">
    <source>
        <dbReference type="SAM" id="MobiDB-lite"/>
    </source>
</evidence>
<proteinExistence type="inferred from homology"/>
<dbReference type="InterPro" id="IPR040131">
    <property type="entry name" value="MnmG_N"/>
</dbReference>
<dbReference type="InterPro" id="IPR049312">
    <property type="entry name" value="GIDA_C_N"/>
</dbReference>
<dbReference type="InterPro" id="IPR036188">
    <property type="entry name" value="FAD/NAD-bd_sf"/>
</dbReference>
<dbReference type="GO" id="GO:0030488">
    <property type="term" value="P:tRNA methylation"/>
    <property type="evidence" value="ECO:0007669"/>
    <property type="project" value="TreeGrafter"/>
</dbReference>
<comment type="subunit">
    <text evidence="9 11">Homodimer. Heterotetramer of two MnmE and two MnmG subunits.</text>
</comment>
<evidence type="ECO:0000256" key="8">
    <source>
        <dbReference type="ARBA" id="ARBA00023027"/>
    </source>
</evidence>
<evidence type="ECO:0000256" key="5">
    <source>
        <dbReference type="ARBA" id="ARBA00022630"/>
    </source>
</evidence>
<dbReference type="Pfam" id="PF13932">
    <property type="entry name" value="SAM_GIDA_C"/>
    <property type="match status" value="1"/>
</dbReference>
<reference evidence="14 15" key="1">
    <citation type="journal article" date="2016" name="Environ. Microbiol.">
        <title>Genomic resolution of a cold subsurface aquifer community provides metabolic insights for novel microbes adapted to high CO concentrations.</title>
        <authorList>
            <person name="Probst A.J."/>
            <person name="Castelle C.J."/>
            <person name="Singh A."/>
            <person name="Brown C.T."/>
            <person name="Anantharaman K."/>
            <person name="Sharon I."/>
            <person name="Hug L.A."/>
            <person name="Burstein D."/>
            <person name="Emerson J.B."/>
            <person name="Thomas B.C."/>
            <person name="Banfield J.F."/>
        </authorList>
    </citation>
    <scope>NUCLEOTIDE SEQUENCE [LARGE SCALE GENOMIC DNA]</scope>
    <source>
        <strain evidence="14">CG2_30_54_11</strain>
    </source>
</reference>
<dbReference type="InterPro" id="IPR004416">
    <property type="entry name" value="MnmG"/>
</dbReference>
<dbReference type="FunFam" id="3.50.50.60:FF:000002">
    <property type="entry name" value="tRNA uridine 5-carboxymethylaminomethyl modification enzyme MnmG"/>
    <property type="match status" value="1"/>
</dbReference>
<dbReference type="STRING" id="1817892.AUK40_04205"/>
<feature type="binding site" evidence="11">
    <location>
        <begin position="21"/>
        <end position="26"/>
    </location>
    <ligand>
        <name>FAD</name>
        <dbReference type="ChEBI" id="CHEBI:57692"/>
    </ligand>
</feature>
<evidence type="ECO:0000256" key="11">
    <source>
        <dbReference type="HAMAP-Rule" id="MF_00129"/>
    </source>
</evidence>
<dbReference type="Gene3D" id="1.10.150.570">
    <property type="entry name" value="GidA associated domain, C-terminal subdomain"/>
    <property type="match status" value="1"/>
</dbReference>
<comment type="function">
    <text evidence="2 11">NAD-binding protein involved in the addition of a carboxymethylaminomethyl (cmnm) group at the wobble position (U34) of certain tRNAs, forming tRNA-cmnm(5)s(2)U34.</text>
</comment>
<feature type="region of interest" description="Disordered" evidence="12">
    <location>
        <begin position="142"/>
        <end position="177"/>
    </location>
</feature>
<evidence type="ECO:0000313" key="14">
    <source>
        <dbReference type="EMBL" id="OIP96998.1"/>
    </source>
</evidence>
<dbReference type="InterPro" id="IPR044920">
    <property type="entry name" value="MnmG_C_subdom_sf"/>
</dbReference>
<evidence type="ECO:0000313" key="15">
    <source>
        <dbReference type="Proteomes" id="UP000183245"/>
    </source>
</evidence>
<evidence type="ECO:0000256" key="6">
    <source>
        <dbReference type="ARBA" id="ARBA00022694"/>
    </source>
</evidence>
<evidence type="ECO:0000256" key="9">
    <source>
        <dbReference type="ARBA" id="ARBA00025948"/>
    </source>
</evidence>
<dbReference type="HAMAP" id="MF_00129">
    <property type="entry name" value="MnmG_GidA"/>
    <property type="match status" value="1"/>
</dbReference>
<dbReference type="EMBL" id="MNZT01000072">
    <property type="protein sequence ID" value="OIP96998.1"/>
    <property type="molecule type" value="Genomic_DNA"/>
</dbReference>
<dbReference type="PANTHER" id="PTHR11806:SF0">
    <property type="entry name" value="PROTEIN MTO1 HOMOLOG, MITOCHONDRIAL"/>
    <property type="match status" value="1"/>
</dbReference>
<feature type="compositionally biased region" description="Basic residues" evidence="12">
    <location>
        <begin position="148"/>
        <end position="159"/>
    </location>
</feature>
<dbReference type="Pfam" id="PF01134">
    <property type="entry name" value="GIDA"/>
    <property type="match status" value="2"/>
</dbReference>
<name>A0A1J5IXK4_9BACT</name>
<accession>A0A1J5IXK4</accession>
<dbReference type="AlphaFoldDB" id="A0A1J5IXK4"/>
<dbReference type="SMART" id="SM01228">
    <property type="entry name" value="GIDA_assoc_3"/>
    <property type="match status" value="1"/>
</dbReference>
<comment type="caution">
    <text evidence="14">The sequence shown here is derived from an EMBL/GenBank/DDBJ whole genome shotgun (WGS) entry which is preliminary data.</text>
</comment>
<dbReference type="Gene3D" id="1.10.10.1800">
    <property type="entry name" value="tRNA uridine 5-carboxymethylaminomethyl modification enzyme MnmG/GidA"/>
    <property type="match status" value="1"/>
</dbReference>
<dbReference type="PANTHER" id="PTHR11806">
    <property type="entry name" value="GLUCOSE INHIBITED DIVISION PROTEIN A"/>
    <property type="match status" value="1"/>
</dbReference>
<dbReference type="InterPro" id="IPR020595">
    <property type="entry name" value="MnmG-rel_CS"/>
</dbReference>
<dbReference type="InterPro" id="IPR002218">
    <property type="entry name" value="MnmG-rel"/>
</dbReference>
<gene>
    <name evidence="11" type="primary">mnmG</name>
    <name evidence="11" type="synonym">gidA</name>
    <name evidence="14" type="ORF">AUK40_04205</name>
</gene>
<evidence type="ECO:0000259" key="13">
    <source>
        <dbReference type="SMART" id="SM01228"/>
    </source>
</evidence>
<dbReference type="Pfam" id="PF21680">
    <property type="entry name" value="GIDA_C_1st"/>
    <property type="match status" value="1"/>
</dbReference>
<protein>
    <recommendedName>
        <fullName evidence="4 11">tRNA uridine 5-carboxymethylaminomethyl modification enzyme MnmG</fullName>
    </recommendedName>
    <alternativeName>
        <fullName evidence="10 11">Glucose-inhibited division protein A</fullName>
    </alternativeName>
</protein>
<keyword evidence="6 11" id="KW-0819">tRNA processing</keyword>
<dbReference type="PROSITE" id="PS01281">
    <property type="entry name" value="GIDA_2"/>
    <property type="match status" value="1"/>
</dbReference>
<dbReference type="GO" id="GO:0002098">
    <property type="term" value="P:tRNA wobble uridine modification"/>
    <property type="evidence" value="ECO:0007669"/>
    <property type="project" value="InterPro"/>
</dbReference>